<evidence type="ECO:0000256" key="3">
    <source>
        <dbReference type="ARBA" id="ARBA00023002"/>
    </source>
</evidence>
<keyword evidence="9" id="KW-1185">Reference proteome</keyword>
<dbReference type="PRINTS" id="PR00069">
    <property type="entry name" value="ALDKETRDTASE"/>
</dbReference>
<dbReference type="EC" id="1.1.1.-" evidence="8"/>
<comment type="caution">
    <text evidence="8">The sequence shown here is derived from an EMBL/GenBank/DDBJ whole genome shotgun (WGS) entry which is preliminary data.</text>
</comment>
<dbReference type="Proteomes" id="UP000032287">
    <property type="component" value="Unassembled WGS sequence"/>
</dbReference>
<dbReference type="PANTHER" id="PTHR43827:SF3">
    <property type="entry name" value="NADP-DEPENDENT OXIDOREDUCTASE DOMAIN-CONTAINING PROTEIN"/>
    <property type="match status" value="1"/>
</dbReference>
<dbReference type="PIRSF" id="PIRSF000097">
    <property type="entry name" value="AKR"/>
    <property type="match status" value="1"/>
</dbReference>
<dbReference type="InterPro" id="IPR036812">
    <property type="entry name" value="NAD(P)_OxRdtase_dom_sf"/>
</dbReference>
<dbReference type="PANTHER" id="PTHR43827">
    <property type="entry name" value="2,5-DIKETO-D-GLUCONIC ACID REDUCTASE"/>
    <property type="match status" value="1"/>
</dbReference>
<dbReference type="GO" id="GO:0016616">
    <property type="term" value="F:oxidoreductase activity, acting on the CH-OH group of donors, NAD or NADP as acceptor"/>
    <property type="evidence" value="ECO:0007669"/>
    <property type="project" value="UniProtKB-ARBA"/>
</dbReference>
<keyword evidence="3 8" id="KW-0560">Oxidoreductase</keyword>
<evidence type="ECO:0000256" key="6">
    <source>
        <dbReference type="PIRSR" id="PIRSR000097-3"/>
    </source>
</evidence>
<dbReference type="STRING" id="137591.AO080_10205"/>
<comment type="similarity">
    <text evidence="1">Belongs to the aldo/keto reductase family.</text>
</comment>
<gene>
    <name evidence="8" type="primary">yvgN_3</name>
    <name evidence="8" type="ORF">QX99_01122</name>
</gene>
<feature type="domain" description="NADP-dependent oxidoreductase" evidence="7">
    <location>
        <begin position="28"/>
        <end position="267"/>
    </location>
</feature>
<dbReference type="Pfam" id="PF00248">
    <property type="entry name" value="Aldo_ket_red"/>
    <property type="match status" value="1"/>
</dbReference>
<feature type="binding site" evidence="5">
    <location>
        <position position="118"/>
    </location>
    <ligand>
        <name>substrate</name>
    </ligand>
</feature>
<organism evidence="8 9">
    <name type="scientific">Weissella cibaria</name>
    <dbReference type="NCBI Taxonomy" id="137591"/>
    <lineage>
        <taxon>Bacteria</taxon>
        <taxon>Bacillati</taxon>
        <taxon>Bacillota</taxon>
        <taxon>Bacilli</taxon>
        <taxon>Lactobacillales</taxon>
        <taxon>Lactobacillaceae</taxon>
        <taxon>Weissella</taxon>
    </lineage>
</organism>
<dbReference type="PROSITE" id="PS00798">
    <property type="entry name" value="ALDOKETO_REDUCTASE_1"/>
    <property type="match status" value="1"/>
</dbReference>
<dbReference type="Gene3D" id="3.20.20.100">
    <property type="entry name" value="NADP-dependent oxidoreductase domain"/>
    <property type="match status" value="1"/>
</dbReference>
<evidence type="ECO:0000256" key="1">
    <source>
        <dbReference type="ARBA" id="ARBA00007905"/>
    </source>
</evidence>
<dbReference type="AlphaFoldDB" id="A0A0D1LQ57"/>
<dbReference type="InterPro" id="IPR020471">
    <property type="entry name" value="AKR"/>
</dbReference>
<evidence type="ECO:0000259" key="7">
    <source>
        <dbReference type="Pfam" id="PF00248"/>
    </source>
</evidence>
<dbReference type="FunFam" id="3.20.20.100:FF:000015">
    <property type="entry name" value="Oxidoreductase, aldo/keto reductase family"/>
    <property type="match status" value="1"/>
</dbReference>
<evidence type="ECO:0000256" key="2">
    <source>
        <dbReference type="ARBA" id="ARBA00022857"/>
    </source>
</evidence>
<evidence type="ECO:0000256" key="4">
    <source>
        <dbReference type="PIRSR" id="PIRSR000097-1"/>
    </source>
</evidence>
<evidence type="ECO:0000313" key="9">
    <source>
        <dbReference type="Proteomes" id="UP000032287"/>
    </source>
</evidence>
<protein>
    <submittedName>
        <fullName evidence="8">YvgN_3 protein</fullName>
        <ecNumber evidence="8">1.1.1.-</ecNumber>
    </submittedName>
</protein>
<keyword evidence="2" id="KW-0521">NADP</keyword>
<reference evidence="8 9" key="1">
    <citation type="journal article" date="2015" name="Microbiology (Mosc.)">
        <title>Genomics of the Weissella cibaria species with an examination of its metabolic traits.</title>
        <authorList>
            <person name="Lynch K.M."/>
            <person name="Lucid A."/>
            <person name="Arendt E.K."/>
            <person name="Sleator R.D."/>
            <person name="Lucey B."/>
            <person name="Coffey A."/>
        </authorList>
    </citation>
    <scope>NUCLEOTIDE SEQUENCE [LARGE SCALE GENOMIC DNA]</scope>
    <source>
        <strain evidence="8 9">MG1</strain>
    </source>
</reference>
<proteinExistence type="inferred from homology"/>
<name>A0A0D1LQ57_9LACO</name>
<sequence>MMGKQVKNEASKMEYRTLSNGVEMPVLGYGMAQVQGSEAVQAVKDAIAAGYRAIDTAVIYDNEADIGQGIAESNVDRSDLFLTTKVWVQDMTYEGAKASVMRSLELLQTDYLDLVLLHHPIGDVWGAWRALEELYGAGKIRAIGVSNFSPALLAQFIALNDIAPMVNQIENHPFHQQVDKVAYFQEQGVLVEAWAPFAEGMHDVFHSPILTAIADNHGKSVGHVILRWLLQRGISTIPKSMKPARMRDNLNVFDFELTEPEMAAIATMNTGETLFGGSDDPDVAHVEKMLNWTVTH</sequence>
<evidence type="ECO:0000256" key="5">
    <source>
        <dbReference type="PIRSR" id="PIRSR000097-2"/>
    </source>
</evidence>
<accession>A0A0D1LQ57</accession>
<dbReference type="InterPro" id="IPR023210">
    <property type="entry name" value="NADP_OxRdtase_dom"/>
</dbReference>
<dbReference type="CDD" id="cd19133">
    <property type="entry name" value="AKR_AKR5F1"/>
    <property type="match status" value="1"/>
</dbReference>
<dbReference type="PATRIC" id="fig|137591.25.peg.1092"/>
<dbReference type="PROSITE" id="PS00062">
    <property type="entry name" value="ALDOKETO_REDUCTASE_2"/>
    <property type="match status" value="1"/>
</dbReference>
<evidence type="ECO:0000313" key="8">
    <source>
        <dbReference type="EMBL" id="KIU20652.1"/>
    </source>
</evidence>
<dbReference type="eggNOG" id="COG0656">
    <property type="taxonomic scope" value="Bacteria"/>
</dbReference>
<feature type="site" description="Lowers pKa of active site Tyr" evidence="6">
    <location>
        <position position="85"/>
    </location>
</feature>
<feature type="active site" description="Proton donor" evidence="4">
    <location>
        <position position="60"/>
    </location>
</feature>
<dbReference type="SUPFAM" id="SSF51430">
    <property type="entry name" value="NAD(P)-linked oxidoreductase"/>
    <property type="match status" value="1"/>
</dbReference>
<dbReference type="InterPro" id="IPR018170">
    <property type="entry name" value="Aldo/ket_reductase_CS"/>
</dbReference>
<dbReference type="EMBL" id="JWHU01000017">
    <property type="protein sequence ID" value="KIU20652.1"/>
    <property type="molecule type" value="Genomic_DNA"/>
</dbReference>